<dbReference type="InterPro" id="IPR002110">
    <property type="entry name" value="Ankyrin_rpt"/>
</dbReference>
<dbReference type="OMA" id="WHAVNTC"/>
<name>A0A0A2KMP4_PENIT</name>
<evidence type="ECO:0000313" key="5">
    <source>
        <dbReference type="Proteomes" id="UP000030104"/>
    </source>
</evidence>
<keyword evidence="1" id="KW-0677">Repeat</keyword>
<proteinExistence type="predicted"/>
<dbReference type="SMART" id="SM00248">
    <property type="entry name" value="ANK"/>
    <property type="match status" value="5"/>
</dbReference>
<dbReference type="Pfam" id="PF12796">
    <property type="entry name" value="Ank_2"/>
    <property type="match status" value="2"/>
</dbReference>
<dbReference type="HOGENOM" id="CLU_1090324_0_0_1"/>
<accession>A0A0A2KMP4</accession>
<dbReference type="OrthoDB" id="4369073at2759"/>
<dbReference type="EMBL" id="JQGA01001171">
    <property type="protein sequence ID" value="KGO69064.1"/>
    <property type="molecule type" value="Genomic_DNA"/>
</dbReference>
<evidence type="ECO:0000256" key="2">
    <source>
        <dbReference type="ARBA" id="ARBA00023043"/>
    </source>
</evidence>
<keyword evidence="5" id="KW-1185">Reference proteome</keyword>
<gene>
    <name evidence="4" type="ORF">PITC_017350</name>
</gene>
<dbReference type="PANTHER" id="PTHR24198">
    <property type="entry name" value="ANKYRIN REPEAT AND PROTEIN KINASE DOMAIN-CONTAINING PROTEIN"/>
    <property type="match status" value="1"/>
</dbReference>
<organism evidence="4 5">
    <name type="scientific">Penicillium italicum</name>
    <name type="common">Blue mold</name>
    <dbReference type="NCBI Taxonomy" id="40296"/>
    <lineage>
        <taxon>Eukaryota</taxon>
        <taxon>Fungi</taxon>
        <taxon>Dikarya</taxon>
        <taxon>Ascomycota</taxon>
        <taxon>Pezizomycotina</taxon>
        <taxon>Eurotiomycetes</taxon>
        <taxon>Eurotiomycetidae</taxon>
        <taxon>Eurotiales</taxon>
        <taxon>Aspergillaceae</taxon>
        <taxon>Penicillium</taxon>
    </lineage>
</organism>
<dbReference type="PhylomeDB" id="A0A0A2KMP4"/>
<dbReference type="PROSITE" id="PS50088">
    <property type="entry name" value="ANK_REPEAT"/>
    <property type="match status" value="1"/>
</dbReference>
<comment type="caution">
    <text evidence="4">The sequence shown here is derived from an EMBL/GenBank/DDBJ whole genome shotgun (WGS) entry which is preliminary data.</text>
</comment>
<reference evidence="4 5" key="1">
    <citation type="journal article" date="2015" name="Mol. Plant Microbe Interact.">
        <title>Genome, transcriptome, and functional analyses of Penicillium expansum provide new insights into secondary metabolism and pathogenicity.</title>
        <authorList>
            <person name="Ballester A.R."/>
            <person name="Marcet-Houben M."/>
            <person name="Levin E."/>
            <person name="Sela N."/>
            <person name="Selma-Lazaro C."/>
            <person name="Carmona L."/>
            <person name="Wisniewski M."/>
            <person name="Droby S."/>
            <person name="Gonzalez-Candelas L."/>
            <person name="Gabaldon T."/>
        </authorList>
    </citation>
    <scope>NUCLEOTIDE SEQUENCE [LARGE SCALE GENOMIC DNA]</scope>
    <source>
        <strain evidence="4 5">PHI-1</strain>
    </source>
</reference>
<dbReference type="STRING" id="40296.A0A0A2KMP4"/>
<feature type="repeat" description="ANK" evidence="3">
    <location>
        <begin position="116"/>
        <end position="149"/>
    </location>
</feature>
<sequence>MDMYNHDLPPDFECCLCCTPPSTTEKDSLEVVDWLMQHDRVLASCSRRAPNALTLAIIQGKSCVVRHLMKRFPACINGTDGNNQRPILVAIEYRQYEILQSLLRDPHTNVNVTDKSGHTLLHLAVIYDDVTAVKILLANQNVDINARDRKGDTALLLAAKIYGSDQPNSSQILDSLLSHKDIRPEWLDCAGRSALWHAVNTCNLQLIRRLAEFPRAQINVPDHRGVSPLARAVIRRRLDIFNWLLATLPQNIARD</sequence>
<evidence type="ECO:0000256" key="1">
    <source>
        <dbReference type="ARBA" id="ARBA00022737"/>
    </source>
</evidence>
<dbReference type="InterPro" id="IPR036770">
    <property type="entry name" value="Ankyrin_rpt-contain_sf"/>
</dbReference>
<dbReference type="SUPFAM" id="SSF48403">
    <property type="entry name" value="Ankyrin repeat"/>
    <property type="match status" value="1"/>
</dbReference>
<evidence type="ECO:0000256" key="3">
    <source>
        <dbReference type="PROSITE-ProRule" id="PRU00023"/>
    </source>
</evidence>
<dbReference type="Proteomes" id="UP000030104">
    <property type="component" value="Unassembled WGS sequence"/>
</dbReference>
<protein>
    <submittedName>
        <fullName evidence="4">Uncharacterized protein</fullName>
    </submittedName>
</protein>
<dbReference type="AlphaFoldDB" id="A0A0A2KMP4"/>
<dbReference type="PANTHER" id="PTHR24198:SF165">
    <property type="entry name" value="ANKYRIN REPEAT-CONTAINING PROTEIN-RELATED"/>
    <property type="match status" value="1"/>
</dbReference>
<dbReference type="Gene3D" id="1.25.40.20">
    <property type="entry name" value="Ankyrin repeat-containing domain"/>
    <property type="match status" value="1"/>
</dbReference>
<keyword evidence="2 3" id="KW-0040">ANK repeat</keyword>
<evidence type="ECO:0000313" key="4">
    <source>
        <dbReference type="EMBL" id="KGO69064.1"/>
    </source>
</evidence>
<dbReference type="PROSITE" id="PS50297">
    <property type="entry name" value="ANK_REP_REGION"/>
    <property type="match status" value="1"/>
</dbReference>